<evidence type="ECO:0000256" key="1">
    <source>
        <dbReference type="ARBA" id="ARBA00006484"/>
    </source>
</evidence>
<dbReference type="CDD" id="cd05233">
    <property type="entry name" value="SDR_c"/>
    <property type="match status" value="1"/>
</dbReference>
<dbReference type="InterPro" id="IPR020904">
    <property type="entry name" value="Sc_DH/Rdtase_CS"/>
</dbReference>
<dbReference type="AlphaFoldDB" id="A0A2I2KQE5"/>
<dbReference type="Pfam" id="PF13561">
    <property type="entry name" value="adh_short_C2"/>
    <property type="match status" value="1"/>
</dbReference>
<accession>A0A2I2KQE5</accession>
<name>A0A2I2KQE5_9ACTN</name>
<dbReference type="RefSeq" id="WP_243407465.1">
    <property type="nucleotide sequence ID" value="NZ_FZMO01000121.1"/>
</dbReference>
<dbReference type="GO" id="GO:0016491">
    <property type="term" value="F:oxidoreductase activity"/>
    <property type="evidence" value="ECO:0007669"/>
    <property type="project" value="UniProtKB-KW"/>
</dbReference>
<sequence length="288" mass="29365">MSTRDGDPPLGADSLRGRVALITGAARGQGRSHAVGLAGAGAAIVAVDACAPSRTAVYPMPTADDLDATVRQVEAVGGRILPVVADVRDVAALRGAVQAGADRFGGLDVVVANAAITGPPAQVWDIPDDAFRDVLDVNLVGVWNTIRASVPRLIEQGRGGSVIAISSGAAAKGSPNIGAYVAAKSGVLGLMHTLARETARHGIRANTILPGNVNTVMLRNAPTRRLFAPDVPEPTEDDFAARARAGIPLGIPWLEPAGITAAVLFLASDAARYVTGTEIPIDGGALMT</sequence>
<organism evidence="4 5">
    <name type="scientific">Frankia canadensis</name>
    <dbReference type="NCBI Taxonomy" id="1836972"/>
    <lineage>
        <taxon>Bacteria</taxon>
        <taxon>Bacillati</taxon>
        <taxon>Actinomycetota</taxon>
        <taxon>Actinomycetes</taxon>
        <taxon>Frankiales</taxon>
        <taxon>Frankiaceae</taxon>
        <taxon>Frankia</taxon>
    </lineage>
</organism>
<dbReference type="InterPro" id="IPR002347">
    <property type="entry name" value="SDR_fam"/>
</dbReference>
<proteinExistence type="inferred from homology"/>
<dbReference type="Gene3D" id="3.40.50.720">
    <property type="entry name" value="NAD(P)-binding Rossmann-like Domain"/>
    <property type="match status" value="1"/>
</dbReference>
<dbReference type="NCBIfam" id="NF009467">
    <property type="entry name" value="PRK12826.1-3"/>
    <property type="match status" value="1"/>
</dbReference>
<protein>
    <submittedName>
        <fullName evidence="4">(-)-trans-carveol dehydrogenase</fullName>
    </submittedName>
</protein>
<keyword evidence="2" id="KW-0560">Oxidoreductase</keyword>
<evidence type="ECO:0000313" key="4">
    <source>
        <dbReference type="EMBL" id="SNQ47888.1"/>
    </source>
</evidence>
<dbReference type="PRINTS" id="PR00081">
    <property type="entry name" value="GDHRDH"/>
</dbReference>
<dbReference type="EMBL" id="FZMO01000121">
    <property type="protein sequence ID" value="SNQ47888.1"/>
    <property type="molecule type" value="Genomic_DNA"/>
</dbReference>
<dbReference type="PRINTS" id="PR00080">
    <property type="entry name" value="SDRFAMILY"/>
</dbReference>
<gene>
    <name evidence="4" type="primary">limC</name>
    <name evidence="4" type="ORF">FRACA_2070002</name>
</gene>
<dbReference type="InterPro" id="IPR036291">
    <property type="entry name" value="NAD(P)-bd_dom_sf"/>
</dbReference>
<dbReference type="FunFam" id="3.40.50.720:FF:000084">
    <property type="entry name" value="Short-chain dehydrogenase reductase"/>
    <property type="match status" value="1"/>
</dbReference>
<keyword evidence="3" id="KW-0520">NAD</keyword>
<dbReference type="InterPro" id="IPR023985">
    <property type="entry name" value="SDR_subfam_1"/>
</dbReference>
<dbReference type="Proteomes" id="UP000234331">
    <property type="component" value="Unassembled WGS sequence"/>
</dbReference>
<dbReference type="PANTHER" id="PTHR24321:SF8">
    <property type="entry name" value="ESTRADIOL 17-BETA-DEHYDROGENASE 8-RELATED"/>
    <property type="match status" value="1"/>
</dbReference>
<dbReference type="NCBIfam" id="TIGR03971">
    <property type="entry name" value="SDR_subfam_1"/>
    <property type="match status" value="1"/>
</dbReference>
<dbReference type="SUPFAM" id="SSF51735">
    <property type="entry name" value="NAD(P)-binding Rossmann-fold domains"/>
    <property type="match status" value="1"/>
</dbReference>
<reference evidence="4 5" key="1">
    <citation type="submission" date="2017-06" db="EMBL/GenBank/DDBJ databases">
        <authorList>
            <person name="Kim H.J."/>
            <person name="Triplett B.A."/>
        </authorList>
    </citation>
    <scope>NUCLEOTIDE SEQUENCE [LARGE SCALE GENOMIC DNA]</scope>
    <source>
        <strain evidence="4">FRACA_ARgP5</strain>
    </source>
</reference>
<dbReference type="PROSITE" id="PS00061">
    <property type="entry name" value="ADH_SHORT"/>
    <property type="match status" value="1"/>
</dbReference>
<dbReference type="PANTHER" id="PTHR24321">
    <property type="entry name" value="DEHYDROGENASES, SHORT CHAIN"/>
    <property type="match status" value="1"/>
</dbReference>
<evidence type="ECO:0000313" key="5">
    <source>
        <dbReference type="Proteomes" id="UP000234331"/>
    </source>
</evidence>
<evidence type="ECO:0000256" key="3">
    <source>
        <dbReference type="ARBA" id="ARBA00023027"/>
    </source>
</evidence>
<comment type="similarity">
    <text evidence="1">Belongs to the short-chain dehydrogenases/reductases (SDR) family.</text>
</comment>
<evidence type="ECO:0000256" key="2">
    <source>
        <dbReference type="ARBA" id="ARBA00023002"/>
    </source>
</evidence>
<keyword evidence="5" id="KW-1185">Reference proteome</keyword>